<proteinExistence type="predicted"/>
<evidence type="ECO:0000313" key="1">
    <source>
        <dbReference type="EMBL" id="OJT08595.1"/>
    </source>
</evidence>
<evidence type="ECO:0000313" key="2">
    <source>
        <dbReference type="Proteomes" id="UP000184267"/>
    </source>
</evidence>
<dbReference type="OrthoDB" id="2985022at2759"/>
<sequence>MVGTLTKTRLAMQRFASFFLAIAVLIVAVFGRPSPTIQDAGNATVETTSAIVSDAQLDLWLATTNATLVFIGDDSDATSDPLARRSAQTTRIVYCSTRAGNVCGGVCTVYNGGASCIDAPKTMCMTATRNVGYCDKSGCTGNCNDLSHCGTPLDGGFCLTANTRSIVVSSF</sequence>
<dbReference type="Proteomes" id="UP000184267">
    <property type="component" value="Unassembled WGS sequence"/>
</dbReference>
<dbReference type="AlphaFoldDB" id="A0A1M2VLX2"/>
<reference evidence="1 2" key="1">
    <citation type="submission" date="2016-10" db="EMBL/GenBank/DDBJ databases">
        <title>Genome sequence of the basidiomycete white-rot fungus Trametes pubescens.</title>
        <authorList>
            <person name="Makela M.R."/>
            <person name="Granchi Z."/>
            <person name="Peng M."/>
            <person name="De Vries R.P."/>
            <person name="Grigoriev I."/>
            <person name="Riley R."/>
            <person name="Hilden K."/>
        </authorList>
    </citation>
    <scope>NUCLEOTIDE SEQUENCE [LARGE SCALE GENOMIC DNA]</scope>
    <source>
        <strain evidence="1 2">FBCC735</strain>
    </source>
</reference>
<accession>A0A1M2VLX2</accession>
<organism evidence="1 2">
    <name type="scientific">Trametes pubescens</name>
    <name type="common">White-rot fungus</name>
    <dbReference type="NCBI Taxonomy" id="154538"/>
    <lineage>
        <taxon>Eukaryota</taxon>
        <taxon>Fungi</taxon>
        <taxon>Dikarya</taxon>
        <taxon>Basidiomycota</taxon>
        <taxon>Agaricomycotina</taxon>
        <taxon>Agaricomycetes</taxon>
        <taxon>Polyporales</taxon>
        <taxon>Polyporaceae</taxon>
        <taxon>Trametes</taxon>
    </lineage>
</organism>
<comment type="caution">
    <text evidence="1">The sequence shown here is derived from an EMBL/GenBank/DDBJ whole genome shotgun (WGS) entry which is preliminary data.</text>
</comment>
<dbReference type="OMA" id="FCLTANT"/>
<keyword evidence="2" id="KW-1185">Reference proteome</keyword>
<dbReference type="EMBL" id="MNAD01001029">
    <property type="protein sequence ID" value="OJT08595.1"/>
    <property type="molecule type" value="Genomic_DNA"/>
</dbReference>
<name>A0A1M2VLX2_TRAPU</name>
<gene>
    <name evidence="1" type="ORF">TRAPUB_522</name>
</gene>
<protein>
    <submittedName>
        <fullName evidence="1">Uncharacterized protein</fullName>
    </submittedName>
</protein>